<evidence type="ECO:0000313" key="10">
    <source>
        <dbReference type="Proteomes" id="UP000696931"/>
    </source>
</evidence>
<feature type="active site" evidence="6">
    <location>
        <position position="266"/>
    </location>
</feature>
<dbReference type="InterPro" id="IPR015590">
    <property type="entry name" value="Aldehyde_DH_dom"/>
</dbReference>
<dbReference type="EC" id="1.2.1.3" evidence="5"/>
<dbReference type="PANTHER" id="PTHR43521">
    <property type="entry name" value="ALPHA-AMINOADIPIC SEMIALDEHYDE DEHYDROGENASE"/>
    <property type="match status" value="1"/>
</dbReference>
<evidence type="ECO:0000256" key="3">
    <source>
        <dbReference type="ARBA" id="ARBA00023002"/>
    </source>
</evidence>
<gene>
    <name evidence="9" type="ORF">HZA61_07980</name>
</gene>
<dbReference type="GO" id="GO:0004029">
    <property type="term" value="F:aldehyde dehydrogenase (NAD+) activity"/>
    <property type="evidence" value="ECO:0007669"/>
    <property type="project" value="UniProtKB-EC"/>
</dbReference>
<evidence type="ECO:0000256" key="4">
    <source>
        <dbReference type="ARBA" id="ARBA00023027"/>
    </source>
</evidence>
<dbReference type="InterPro" id="IPR016163">
    <property type="entry name" value="Ald_DH_C"/>
</dbReference>
<evidence type="ECO:0000259" key="8">
    <source>
        <dbReference type="Pfam" id="PF00171"/>
    </source>
</evidence>
<dbReference type="InterPro" id="IPR016162">
    <property type="entry name" value="Ald_DH_N"/>
</dbReference>
<comment type="similarity">
    <text evidence="1 7">Belongs to the aldehyde dehydrogenase family.</text>
</comment>
<dbReference type="Pfam" id="PF00171">
    <property type="entry name" value="Aldedh"/>
    <property type="match status" value="1"/>
</dbReference>
<dbReference type="InterPro" id="IPR029510">
    <property type="entry name" value="Ald_DH_CS_GLU"/>
</dbReference>
<dbReference type="CDD" id="cd07130">
    <property type="entry name" value="ALDH_F7_AASADH"/>
    <property type="match status" value="1"/>
</dbReference>
<comment type="caution">
    <text evidence="9">The sequence shown here is derived from an EMBL/GenBank/DDBJ whole genome shotgun (WGS) entry which is preliminary data.</text>
</comment>
<evidence type="ECO:0000256" key="6">
    <source>
        <dbReference type="PROSITE-ProRule" id="PRU10007"/>
    </source>
</evidence>
<sequence>MTTATKTSDMLARLGIQDVNPGASTGSWIDTKGAELTSYNPTTGEAIAKVRQATRADYEEVMKVATKTFETWRLVPAPARGEVVRVLGNKLREYKQELGHLVALENGKILSEGLGEVQEMIDICDFAVGLSRQLYGLSMHSERPGHRMYEQWQPLGVVGVVSAFNFPIAVWAWNAALAAVCGDPTVWKPSSKVPLCAIAVQRICDEVMKECHCPGVFNLVVGRGNDVGDVMLADHRLPLISATGSTRMGRRIAEVVSPRFGRTILELGGNNAIVVMDDADLDLAVRAATFAAVGTAGQRCTSLRRLVMQKGIAPKLIERLKKAYASVKIGDPNDPGTLMGPLVDEGAINDMMKAIEAAKAEGGEVLYGGKRLDRPGFFVEPTLVRARADMKIVQEETFAPVLYLIEFDTLDQAIAINNGVPQGLSSAIFTKDLMAAEKFLSAAGSDCGIANVNIGTSGAEIGGAFGGEKETGGGREAGSDSWKVYMRRQTVTINGSGQLPLAQGVKFDV</sequence>
<keyword evidence="4" id="KW-0520">NAD</keyword>
<dbReference type="PANTHER" id="PTHR43521:SF1">
    <property type="entry name" value="ALPHA-AMINOADIPIC SEMIALDEHYDE DEHYDROGENASE"/>
    <property type="match status" value="1"/>
</dbReference>
<dbReference type="Gene3D" id="3.40.605.10">
    <property type="entry name" value="Aldehyde Dehydrogenase, Chain A, domain 1"/>
    <property type="match status" value="1"/>
</dbReference>
<organism evidence="9 10">
    <name type="scientific">Eiseniibacteriota bacterium</name>
    <dbReference type="NCBI Taxonomy" id="2212470"/>
    <lineage>
        <taxon>Bacteria</taxon>
        <taxon>Candidatus Eiseniibacteriota</taxon>
    </lineage>
</organism>
<dbReference type="FunFam" id="3.40.309.10:FF:000018">
    <property type="entry name" value="Alpha-aminoadipic semialdehyde dehydrogenase"/>
    <property type="match status" value="1"/>
</dbReference>
<dbReference type="PROSITE" id="PS00687">
    <property type="entry name" value="ALDEHYDE_DEHYDR_GLU"/>
    <property type="match status" value="1"/>
</dbReference>
<dbReference type="InterPro" id="IPR044638">
    <property type="entry name" value="ALDH7A1-like"/>
</dbReference>
<dbReference type="Gene3D" id="3.40.309.10">
    <property type="entry name" value="Aldehyde Dehydrogenase, Chain A, domain 2"/>
    <property type="match status" value="1"/>
</dbReference>
<evidence type="ECO:0000313" key="9">
    <source>
        <dbReference type="EMBL" id="MBI5169409.1"/>
    </source>
</evidence>
<keyword evidence="3 7" id="KW-0560">Oxidoreductase</keyword>
<dbReference type="EMBL" id="JACRIW010000051">
    <property type="protein sequence ID" value="MBI5169409.1"/>
    <property type="molecule type" value="Genomic_DNA"/>
</dbReference>
<accession>A0A933WAL8</accession>
<dbReference type="Proteomes" id="UP000696931">
    <property type="component" value="Unassembled WGS sequence"/>
</dbReference>
<protein>
    <recommendedName>
        <fullName evidence="5">aldehyde dehydrogenase (NAD(+))</fullName>
        <ecNumber evidence="5">1.2.1.3</ecNumber>
    </recommendedName>
</protein>
<reference evidence="9" key="1">
    <citation type="submission" date="2020-07" db="EMBL/GenBank/DDBJ databases">
        <title>Huge and variable diversity of episymbiotic CPR bacteria and DPANN archaea in groundwater ecosystems.</title>
        <authorList>
            <person name="He C.Y."/>
            <person name="Keren R."/>
            <person name="Whittaker M."/>
            <person name="Farag I.F."/>
            <person name="Doudna J."/>
            <person name="Cate J.H.D."/>
            <person name="Banfield J.F."/>
        </authorList>
    </citation>
    <scope>NUCLEOTIDE SEQUENCE</scope>
    <source>
        <strain evidence="9">NC_groundwater_1813_Pr3_B-0.1um_71_17</strain>
    </source>
</reference>
<evidence type="ECO:0000256" key="2">
    <source>
        <dbReference type="ARBA" id="ARBA00011881"/>
    </source>
</evidence>
<dbReference type="SUPFAM" id="SSF53720">
    <property type="entry name" value="ALDH-like"/>
    <property type="match status" value="1"/>
</dbReference>
<proteinExistence type="inferred from homology"/>
<dbReference type="AlphaFoldDB" id="A0A933WAL8"/>
<feature type="domain" description="Aldehyde dehydrogenase" evidence="8">
    <location>
        <begin position="28"/>
        <end position="491"/>
    </location>
</feature>
<comment type="subunit">
    <text evidence="2">Homotetramer.</text>
</comment>
<name>A0A933WAL8_UNCEI</name>
<evidence type="ECO:0000256" key="1">
    <source>
        <dbReference type="ARBA" id="ARBA00009986"/>
    </source>
</evidence>
<evidence type="ECO:0000256" key="7">
    <source>
        <dbReference type="RuleBase" id="RU003345"/>
    </source>
</evidence>
<evidence type="ECO:0000256" key="5">
    <source>
        <dbReference type="ARBA" id="ARBA00024226"/>
    </source>
</evidence>
<dbReference type="InterPro" id="IPR016161">
    <property type="entry name" value="Ald_DH/histidinol_DH"/>
</dbReference>